<sequence length="306" mass="33222">MVATDREKFNHKSKPGVNGELKSQTKSVVGGRKLLVTAVYEEQLVDYSGEPAANEWTDPVNPVVLPLPAHNRRSENHGRVHGCTVESPSDEYVSADYKADGEWSDGSQASFFRVDRCRVDRVDQTEGQDDFEDKSVPVADIGADGEKTGGDAEEETGHDGAEELRDPVQKAAEEGNVAAEKEAECHRRVNVAAGDARGWEGKRNGKVEEQTVGHAGALAGEDEDGGGYELGKGGLEGARMISLLPGSDSYASDRHVRKLIRYTKGYLHENPSSLRCFWVSGERLVSLYTGSQEGRRRSVTGSSRSS</sequence>
<feature type="region of interest" description="Disordered" evidence="1">
    <location>
        <begin position="1"/>
        <end position="25"/>
    </location>
</feature>
<dbReference type="EMBL" id="JANQDX010000008">
    <property type="protein sequence ID" value="KAL0920534.1"/>
    <property type="molecule type" value="Genomic_DNA"/>
</dbReference>
<evidence type="ECO:0000256" key="1">
    <source>
        <dbReference type="SAM" id="MobiDB-lite"/>
    </source>
</evidence>
<dbReference type="AlphaFoldDB" id="A0ABD0V670"/>
<feature type="region of interest" description="Disordered" evidence="1">
    <location>
        <begin position="122"/>
        <end position="167"/>
    </location>
</feature>
<organism evidence="2 3">
    <name type="scientific">Dendrobium thyrsiflorum</name>
    <name type="common">Pinecone-like raceme dendrobium</name>
    <name type="synonym">Orchid</name>
    <dbReference type="NCBI Taxonomy" id="117978"/>
    <lineage>
        <taxon>Eukaryota</taxon>
        <taxon>Viridiplantae</taxon>
        <taxon>Streptophyta</taxon>
        <taxon>Embryophyta</taxon>
        <taxon>Tracheophyta</taxon>
        <taxon>Spermatophyta</taxon>
        <taxon>Magnoliopsida</taxon>
        <taxon>Liliopsida</taxon>
        <taxon>Asparagales</taxon>
        <taxon>Orchidaceae</taxon>
        <taxon>Epidendroideae</taxon>
        <taxon>Malaxideae</taxon>
        <taxon>Dendrobiinae</taxon>
        <taxon>Dendrobium</taxon>
    </lineage>
</organism>
<keyword evidence="3" id="KW-1185">Reference proteome</keyword>
<evidence type="ECO:0000313" key="2">
    <source>
        <dbReference type="EMBL" id="KAL0920534.1"/>
    </source>
</evidence>
<proteinExistence type="predicted"/>
<feature type="compositionally biased region" description="Basic and acidic residues" evidence="1">
    <location>
        <begin position="144"/>
        <end position="167"/>
    </location>
</feature>
<name>A0ABD0V670_DENTH</name>
<gene>
    <name evidence="2" type="ORF">M5K25_009675</name>
</gene>
<protein>
    <submittedName>
        <fullName evidence="2">Uncharacterized protein</fullName>
    </submittedName>
</protein>
<evidence type="ECO:0000313" key="3">
    <source>
        <dbReference type="Proteomes" id="UP001552299"/>
    </source>
</evidence>
<feature type="compositionally biased region" description="Basic and acidic residues" evidence="1">
    <location>
        <begin position="1"/>
        <end position="10"/>
    </location>
</feature>
<accession>A0ABD0V670</accession>
<reference evidence="2 3" key="1">
    <citation type="journal article" date="2024" name="Plant Biotechnol. J.">
        <title>Dendrobium thyrsiflorum genome and its molecular insights into genes involved in important horticultural traits.</title>
        <authorList>
            <person name="Chen B."/>
            <person name="Wang J.Y."/>
            <person name="Zheng P.J."/>
            <person name="Li K.L."/>
            <person name="Liang Y.M."/>
            <person name="Chen X.F."/>
            <person name="Zhang C."/>
            <person name="Zhao X."/>
            <person name="He X."/>
            <person name="Zhang G.Q."/>
            <person name="Liu Z.J."/>
            <person name="Xu Q."/>
        </authorList>
    </citation>
    <scope>NUCLEOTIDE SEQUENCE [LARGE SCALE GENOMIC DNA]</scope>
    <source>
        <strain evidence="2">GZMU011</strain>
    </source>
</reference>
<comment type="caution">
    <text evidence="2">The sequence shown here is derived from an EMBL/GenBank/DDBJ whole genome shotgun (WGS) entry which is preliminary data.</text>
</comment>
<feature type="region of interest" description="Disordered" evidence="1">
    <location>
        <begin position="67"/>
        <end position="86"/>
    </location>
</feature>
<dbReference type="Proteomes" id="UP001552299">
    <property type="component" value="Unassembled WGS sequence"/>
</dbReference>